<dbReference type="PANTHER" id="PTHR34978:SF3">
    <property type="entry name" value="SLR0241 PROTEIN"/>
    <property type="match status" value="1"/>
</dbReference>
<organism evidence="3 5">
    <name type="scientific">Roseburia faecis</name>
    <dbReference type="NCBI Taxonomy" id="301302"/>
    <lineage>
        <taxon>Bacteria</taxon>
        <taxon>Bacillati</taxon>
        <taxon>Bacillota</taxon>
        <taxon>Clostridia</taxon>
        <taxon>Lachnospirales</taxon>
        <taxon>Lachnospiraceae</taxon>
        <taxon>Roseburia</taxon>
    </lineage>
</organism>
<evidence type="ECO:0000259" key="2">
    <source>
        <dbReference type="Pfam" id="PF05569"/>
    </source>
</evidence>
<dbReference type="STRING" id="301302.ERS852420_03259"/>
<feature type="transmembrane region" description="Helical" evidence="1">
    <location>
        <begin position="6"/>
        <end position="28"/>
    </location>
</feature>
<gene>
    <name evidence="4" type="primary">mecR1_3</name>
    <name evidence="4" type="ORF">ERS852420_03259</name>
    <name evidence="3" type="ORF">M72_23921</name>
</gene>
<keyword evidence="1" id="KW-1133">Transmembrane helix</keyword>
<dbReference type="Proteomes" id="UP000095495">
    <property type="component" value="Unassembled WGS sequence"/>
</dbReference>
<dbReference type="PANTHER" id="PTHR34978">
    <property type="entry name" value="POSSIBLE SENSOR-TRANSDUCER PROTEIN BLAR"/>
    <property type="match status" value="1"/>
</dbReference>
<name>A0A0M6WHN9_9FIRM</name>
<dbReference type="AlphaFoldDB" id="A0A0M6WHN9"/>
<dbReference type="RefSeq" id="WP_055067365.1">
    <property type="nucleotide sequence ID" value="NZ_CP173697.1"/>
</dbReference>
<sequence>MNWINNLFYMGLFTALTGSIAFAVYAVVAGVLDGLKKYRYIYGLLLVVLPFWLFPGLFLLLYVTHYRKMGEALFIKGHLFELTPVIAHIECVAAVVWLLGAATVLVLHLVRYYRVEHYIKKHRMPAEKRLQLVAAGTKERLKIRGNVEVYCCYGISSPMVLGLFHKWIVLPVRDFSPESLQIVLTHEFVHVRQHILTLKCVGRVLEDLFWYNPLIYIFNRRLDFWSEMACDMECCRDSENVFSVGQYFRAALELLTEETRPLEFPFSMFGAQNHLQERIRRMKQYRKQKEMKPLAVLASFILVFLGSICFTCGAGIGTQKAVQKIYAKTVQQKKVNVQMEVMDNQVCYATQIETDPDARHSYMVKEEPYDVYKQAVMDAFPEDITEDSIKLSAEIPKQTLCKWAVKGKPQKISITVDNIRADKTICVGILTSAHKRVYIEANGEVGQLFETSDKEFIRSVFIENTDVDTVKISGIATMLSDSEQNAGNTQR</sequence>
<dbReference type="InterPro" id="IPR008756">
    <property type="entry name" value="Peptidase_M56"/>
</dbReference>
<feature type="transmembrane region" description="Helical" evidence="1">
    <location>
        <begin position="40"/>
        <end position="65"/>
    </location>
</feature>
<evidence type="ECO:0000313" key="3">
    <source>
        <dbReference type="EMBL" id="CRL35500.1"/>
    </source>
</evidence>
<dbReference type="OrthoDB" id="9762883at2"/>
<keyword evidence="1" id="KW-0812">Transmembrane</keyword>
<dbReference type="CDD" id="cd07341">
    <property type="entry name" value="M56_BlaR1_MecR1_like"/>
    <property type="match status" value="1"/>
</dbReference>
<reference evidence="5" key="1">
    <citation type="submission" date="2015-05" db="EMBL/GenBank/DDBJ databases">
        <authorList>
            <consortium name="Pathogen Informatics"/>
        </authorList>
    </citation>
    <scope>NUCLEOTIDE SEQUENCE [LARGE SCALE GENOMIC DNA]</scope>
    <source>
        <strain evidence="4 6">2789STDY5608863</strain>
        <strain evidence="5">M72</strain>
    </source>
</reference>
<feature type="domain" description="Peptidase M56" evidence="2">
    <location>
        <begin position="93"/>
        <end position="258"/>
    </location>
</feature>
<evidence type="ECO:0000313" key="5">
    <source>
        <dbReference type="Proteomes" id="UP000049979"/>
    </source>
</evidence>
<protein>
    <submittedName>
        <fullName evidence="4">Methicillin resistance mecR1 protein</fullName>
    </submittedName>
    <submittedName>
        <fullName evidence="3">Methicillin resistance protein</fullName>
    </submittedName>
</protein>
<dbReference type="Proteomes" id="UP000049979">
    <property type="component" value="Unassembled WGS sequence"/>
</dbReference>
<keyword evidence="5" id="KW-1185">Reference proteome</keyword>
<dbReference type="Pfam" id="PF05569">
    <property type="entry name" value="Peptidase_M56"/>
    <property type="match status" value="1"/>
</dbReference>
<keyword evidence="1" id="KW-0472">Membrane</keyword>
<accession>A0A0M6WHN9</accession>
<evidence type="ECO:0000313" key="6">
    <source>
        <dbReference type="Proteomes" id="UP000095495"/>
    </source>
</evidence>
<proteinExistence type="predicted"/>
<dbReference type="InterPro" id="IPR052173">
    <property type="entry name" value="Beta-lactam_resp_regulator"/>
</dbReference>
<feature type="transmembrane region" description="Helical" evidence="1">
    <location>
        <begin position="294"/>
        <end position="316"/>
    </location>
</feature>
<reference evidence="3" key="2">
    <citation type="submission" date="2015-05" db="EMBL/GenBank/DDBJ databases">
        <authorList>
            <person name="Wang D.B."/>
            <person name="Wang M."/>
        </authorList>
    </citation>
    <scope>NUCLEOTIDE SEQUENCE [LARGE SCALE GENOMIC DNA]</scope>
    <source>
        <strain evidence="3">M72</strain>
    </source>
</reference>
<feature type="transmembrane region" description="Helical" evidence="1">
    <location>
        <begin position="85"/>
        <end position="110"/>
    </location>
</feature>
<dbReference type="EMBL" id="CVRR01000009">
    <property type="protein sequence ID" value="CRL35500.1"/>
    <property type="molecule type" value="Genomic_DNA"/>
</dbReference>
<evidence type="ECO:0000313" key="4">
    <source>
        <dbReference type="EMBL" id="CUN18069.1"/>
    </source>
</evidence>
<dbReference type="EMBL" id="CYXV01000018">
    <property type="protein sequence ID" value="CUN18069.1"/>
    <property type="molecule type" value="Genomic_DNA"/>
</dbReference>
<evidence type="ECO:0000256" key="1">
    <source>
        <dbReference type="SAM" id="Phobius"/>
    </source>
</evidence>